<gene>
    <name evidence="1" type="ordered locus">Mevan_0628</name>
</gene>
<protein>
    <submittedName>
        <fullName evidence="1">Uncharacterized protein</fullName>
    </submittedName>
</protein>
<dbReference type="GeneID" id="5324524"/>
<organism evidence="1 2">
    <name type="scientific">Methanococcus vannielii (strain ATCC 35089 / DSM 1224 / JCM 13029 / OCM 148 / SB)</name>
    <dbReference type="NCBI Taxonomy" id="406327"/>
    <lineage>
        <taxon>Archaea</taxon>
        <taxon>Methanobacteriati</taxon>
        <taxon>Methanobacteriota</taxon>
        <taxon>Methanomada group</taxon>
        <taxon>Methanococci</taxon>
        <taxon>Methanococcales</taxon>
        <taxon>Methanococcaceae</taxon>
        <taxon>Methanococcus</taxon>
    </lineage>
</organism>
<evidence type="ECO:0000313" key="1">
    <source>
        <dbReference type="EMBL" id="ABR54534.1"/>
    </source>
</evidence>
<dbReference type="KEGG" id="mvn:Mevan_0628"/>
<evidence type="ECO:0000313" key="2">
    <source>
        <dbReference type="Proteomes" id="UP000001107"/>
    </source>
</evidence>
<sequence>MYSELLRNEVIYKKLPLEFLEYVKNFSRTINSNLETISPTEYLQVVMYTMHIFRILESEIDKIRLSENEVFDVEILKKYANWEYLKPPDIYYIKFSTSRTEKFEIVYKLTIPKKIKCKYDDEIYSTILPNKRIIKSIYKVFMKVSNNICLQN</sequence>
<reference evidence="1" key="1">
    <citation type="submission" date="2007-06" db="EMBL/GenBank/DDBJ databases">
        <title>Complete sequence of Methanococcus vannielii SB.</title>
        <authorList>
            <consortium name="US DOE Joint Genome Institute"/>
            <person name="Copeland A."/>
            <person name="Lucas S."/>
            <person name="Lapidus A."/>
            <person name="Barry K."/>
            <person name="Glavina del Rio T."/>
            <person name="Dalin E."/>
            <person name="Tice H."/>
            <person name="Pitluck S."/>
            <person name="Chain P."/>
            <person name="Malfatti S."/>
            <person name="Shin M."/>
            <person name="Vergez L."/>
            <person name="Schmutz J."/>
            <person name="Larimer F."/>
            <person name="Land M."/>
            <person name="Hauser L."/>
            <person name="Kyrpides N."/>
            <person name="Anderson I."/>
            <person name="Sieprawska-Lupa M."/>
            <person name="Whitman W.B."/>
            <person name="Richardson P."/>
        </authorList>
    </citation>
    <scope>NUCLEOTIDE SEQUENCE [LARGE SCALE GENOMIC DNA]</scope>
    <source>
        <strain evidence="1">SB</strain>
    </source>
</reference>
<accession>A6UPW2</accession>
<dbReference type="EMBL" id="CP000742">
    <property type="protein sequence ID" value="ABR54534.1"/>
    <property type="molecule type" value="Genomic_DNA"/>
</dbReference>
<proteinExistence type="predicted"/>
<dbReference type="RefSeq" id="WP_011972437.1">
    <property type="nucleotide sequence ID" value="NC_009634.1"/>
</dbReference>
<name>A6UPW2_METVS</name>
<dbReference type="eggNOG" id="arCOG06593">
    <property type="taxonomic scope" value="Archaea"/>
</dbReference>
<dbReference type="Proteomes" id="UP000001107">
    <property type="component" value="Chromosome"/>
</dbReference>
<dbReference type="STRING" id="406327.Mevan_0628"/>
<dbReference type="OrthoDB" id="60431at2157"/>
<keyword evidence="2" id="KW-1185">Reference proteome</keyword>
<dbReference type="HOGENOM" id="CLU_138333_0_0_2"/>
<dbReference type="AlphaFoldDB" id="A6UPW2"/>